<dbReference type="AlphaFoldDB" id="A0A8E2JPS8"/>
<dbReference type="Proteomes" id="UP000250140">
    <property type="component" value="Unassembled WGS sequence"/>
</dbReference>
<accession>A0A8E2JPS8</accession>
<dbReference type="InterPro" id="IPR052895">
    <property type="entry name" value="HetReg/Transcr_Mod"/>
</dbReference>
<dbReference type="Pfam" id="PF06985">
    <property type="entry name" value="HET"/>
    <property type="match status" value="1"/>
</dbReference>
<evidence type="ECO:0000313" key="2">
    <source>
        <dbReference type="EMBL" id="OCL04594.1"/>
    </source>
</evidence>
<dbReference type="OrthoDB" id="3477286at2759"/>
<keyword evidence="3" id="KW-1185">Reference proteome</keyword>
<feature type="domain" description="Heterokaryon incompatibility" evidence="1">
    <location>
        <begin position="23"/>
        <end position="165"/>
    </location>
</feature>
<feature type="non-terminal residue" evidence="2">
    <location>
        <position position="1"/>
    </location>
</feature>
<protein>
    <submittedName>
        <fullName evidence="2">HET-domain-containing protein</fullName>
    </submittedName>
</protein>
<dbReference type="EMBL" id="KV750471">
    <property type="protein sequence ID" value="OCL04594.1"/>
    <property type="molecule type" value="Genomic_DNA"/>
</dbReference>
<proteinExistence type="predicted"/>
<evidence type="ECO:0000313" key="3">
    <source>
        <dbReference type="Proteomes" id="UP000250140"/>
    </source>
</evidence>
<dbReference type="PANTHER" id="PTHR24148:SF64">
    <property type="entry name" value="HETEROKARYON INCOMPATIBILITY DOMAIN-CONTAINING PROTEIN"/>
    <property type="match status" value="1"/>
</dbReference>
<dbReference type="InterPro" id="IPR010730">
    <property type="entry name" value="HET"/>
</dbReference>
<organism evidence="2 3">
    <name type="scientific">Glonium stellatum</name>
    <dbReference type="NCBI Taxonomy" id="574774"/>
    <lineage>
        <taxon>Eukaryota</taxon>
        <taxon>Fungi</taxon>
        <taxon>Dikarya</taxon>
        <taxon>Ascomycota</taxon>
        <taxon>Pezizomycotina</taxon>
        <taxon>Dothideomycetes</taxon>
        <taxon>Pleosporomycetidae</taxon>
        <taxon>Gloniales</taxon>
        <taxon>Gloniaceae</taxon>
        <taxon>Glonium</taxon>
    </lineage>
</organism>
<sequence length="607" mass="68552">PGKDNDELDLELVVHYLMCPPEYDALSYCWGTDAPTVKVEFPADGEFVTTLIRPNLAAAIRRLRLPDRARFVWVDAICINQTDDKEKSLQIPKMATIYERATRVCVWLGEEKDDSALALSFIKNDMLDLGQIDALVNEKGTERAWTALSKLMRRPWFSRRWIIQEIVYAKEAILYCGNDAIDWTDFADAVTLFADYEIQWKLASRMKGHRLLGRDLDYFSDVQALGATRLVEATSNLFRYDESWRVTQKFRSLEYLVSSLSVFKASQPHDTIYAIMGLAKDYWFLEAPSKTQSAEGEPLEQPQVYEADYSKPAHIVFQDFVDFVIRTSKSLDIICRPWAPDDIEQLPSWITTLKAAAFETQTGGRCTRINADSLVGLPGIMATTYNASGSRLPVWNIESISSPGQGIRTGHSLIVQGVMIDTVQEVKLPAHEGIVPSDWLEFGGWTDRSAAPPEELWRTLVANRGPDGTNMPTYYRRACKHALLHGLEGGGLHTNRILAECSSSIVAKFLRRVQAAAWMRRLCKTTTSTLGLVPKNTREGDLICILYGCSVPVILRKIECDGLRPEACSFCNRSALKCVYNHCTHELPKKEFYYKFIGECYVSGKMD</sequence>
<feature type="non-terminal residue" evidence="2">
    <location>
        <position position="607"/>
    </location>
</feature>
<evidence type="ECO:0000259" key="1">
    <source>
        <dbReference type="Pfam" id="PF06985"/>
    </source>
</evidence>
<dbReference type="PANTHER" id="PTHR24148">
    <property type="entry name" value="ANKYRIN REPEAT DOMAIN-CONTAINING PROTEIN 39 HOMOLOG-RELATED"/>
    <property type="match status" value="1"/>
</dbReference>
<gene>
    <name evidence="2" type="ORF">AOQ84DRAFT_273701</name>
</gene>
<name>A0A8E2JPS8_9PEZI</name>
<reference evidence="2 3" key="1">
    <citation type="journal article" date="2016" name="Nat. Commun.">
        <title>Ectomycorrhizal ecology is imprinted in the genome of the dominant symbiotic fungus Cenococcum geophilum.</title>
        <authorList>
            <consortium name="DOE Joint Genome Institute"/>
            <person name="Peter M."/>
            <person name="Kohler A."/>
            <person name="Ohm R.A."/>
            <person name="Kuo A."/>
            <person name="Krutzmann J."/>
            <person name="Morin E."/>
            <person name="Arend M."/>
            <person name="Barry K.W."/>
            <person name="Binder M."/>
            <person name="Choi C."/>
            <person name="Clum A."/>
            <person name="Copeland A."/>
            <person name="Grisel N."/>
            <person name="Haridas S."/>
            <person name="Kipfer T."/>
            <person name="LaButti K."/>
            <person name="Lindquist E."/>
            <person name="Lipzen A."/>
            <person name="Maire R."/>
            <person name="Meier B."/>
            <person name="Mihaltcheva S."/>
            <person name="Molinier V."/>
            <person name="Murat C."/>
            <person name="Poggeler S."/>
            <person name="Quandt C.A."/>
            <person name="Sperisen C."/>
            <person name="Tritt A."/>
            <person name="Tisserant E."/>
            <person name="Crous P.W."/>
            <person name="Henrissat B."/>
            <person name="Nehls U."/>
            <person name="Egli S."/>
            <person name="Spatafora J.W."/>
            <person name="Grigoriev I.V."/>
            <person name="Martin F.M."/>
        </authorList>
    </citation>
    <scope>NUCLEOTIDE SEQUENCE [LARGE SCALE GENOMIC DNA]</scope>
    <source>
        <strain evidence="2 3">CBS 207.34</strain>
    </source>
</reference>